<feature type="domain" description="HMG box" evidence="3">
    <location>
        <begin position="123"/>
        <end position="176"/>
    </location>
</feature>
<feature type="compositionally biased region" description="Basic residues" evidence="2">
    <location>
        <begin position="1"/>
        <end position="13"/>
    </location>
</feature>
<keyword evidence="1" id="KW-0539">Nucleus</keyword>
<dbReference type="InterPro" id="IPR009071">
    <property type="entry name" value="HMG_box_dom"/>
</dbReference>
<comment type="caution">
    <text evidence="4">The sequence shown here is derived from an EMBL/GenBank/DDBJ whole genome shotgun (WGS) entry which is preliminary data.</text>
</comment>
<keyword evidence="5" id="KW-1185">Reference proteome</keyword>
<feature type="region of interest" description="Disordered" evidence="2">
    <location>
        <begin position="1"/>
        <end position="35"/>
    </location>
</feature>
<dbReference type="GO" id="GO:0003677">
    <property type="term" value="F:DNA binding"/>
    <property type="evidence" value="ECO:0007669"/>
    <property type="project" value="UniProtKB-UniRule"/>
</dbReference>
<gene>
    <name evidence="4" type="ORF">BDA99DRAFT_591217</name>
</gene>
<reference evidence="4" key="1">
    <citation type="journal article" date="2022" name="IScience">
        <title>Evolution of zygomycete secretomes and the origins of terrestrial fungal ecologies.</title>
        <authorList>
            <person name="Chang Y."/>
            <person name="Wang Y."/>
            <person name="Mondo S."/>
            <person name="Ahrendt S."/>
            <person name="Andreopoulos W."/>
            <person name="Barry K."/>
            <person name="Beard J."/>
            <person name="Benny G.L."/>
            <person name="Blankenship S."/>
            <person name="Bonito G."/>
            <person name="Cuomo C."/>
            <person name="Desiro A."/>
            <person name="Gervers K.A."/>
            <person name="Hundley H."/>
            <person name="Kuo A."/>
            <person name="LaButti K."/>
            <person name="Lang B.F."/>
            <person name="Lipzen A."/>
            <person name="O'Donnell K."/>
            <person name="Pangilinan J."/>
            <person name="Reynolds N."/>
            <person name="Sandor L."/>
            <person name="Smith M.E."/>
            <person name="Tsang A."/>
            <person name="Grigoriev I.V."/>
            <person name="Stajich J.E."/>
            <person name="Spatafora J.W."/>
        </authorList>
    </citation>
    <scope>NUCLEOTIDE SEQUENCE</scope>
    <source>
        <strain evidence="4">RSA 2281</strain>
    </source>
</reference>
<evidence type="ECO:0000256" key="2">
    <source>
        <dbReference type="SAM" id="MobiDB-lite"/>
    </source>
</evidence>
<dbReference type="Gene3D" id="1.10.30.10">
    <property type="entry name" value="High mobility group box domain"/>
    <property type="match status" value="1"/>
</dbReference>
<protein>
    <recommendedName>
        <fullName evidence="3">HMG box domain-containing protein</fullName>
    </recommendedName>
</protein>
<evidence type="ECO:0000313" key="4">
    <source>
        <dbReference type="EMBL" id="KAI9274616.1"/>
    </source>
</evidence>
<organism evidence="4 5">
    <name type="scientific">Phascolomyces articulosus</name>
    <dbReference type="NCBI Taxonomy" id="60185"/>
    <lineage>
        <taxon>Eukaryota</taxon>
        <taxon>Fungi</taxon>
        <taxon>Fungi incertae sedis</taxon>
        <taxon>Mucoromycota</taxon>
        <taxon>Mucoromycotina</taxon>
        <taxon>Mucoromycetes</taxon>
        <taxon>Mucorales</taxon>
        <taxon>Lichtheimiaceae</taxon>
        <taxon>Phascolomyces</taxon>
    </lineage>
</organism>
<dbReference type="AlphaFoldDB" id="A0AAD5KRY9"/>
<reference evidence="4" key="2">
    <citation type="submission" date="2023-02" db="EMBL/GenBank/DDBJ databases">
        <authorList>
            <consortium name="DOE Joint Genome Institute"/>
            <person name="Mondo S.J."/>
            <person name="Chang Y."/>
            <person name="Wang Y."/>
            <person name="Ahrendt S."/>
            <person name="Andreopoulos W."/>
            <person name="Barry K."/>
            <person name="Beard J."/>
            <person name="Benny G.L."/>
            <person name="Blankenship S."/>
            <person name="Bonito G."/>
            <person name="Cuomo C."/>
            <person name="Desiro A."/>
            <person name="Gervers K.A."/>
            <person name="Hundley H."/>
            <person name="Kuo A."/>
            <person name="LaButti K."/>
            <person name="Lang B.F."/>
            <person name="Lipzen A."/>
            <person name="O'Donnell K."/>
            <person name="Pangilinan J."/>
            <person name="Reynolds N."/>
            <person name="Sandor L."/>
            <person name="Smith M.W."/>
            <person name="Tsang A."/>
            <person name="Grigoriev I.V."/>
            <person name="Stajich J.E."/>
            <person name="Spatafora J.W."/>
        </authorList>
    </citation>
    <scope>NUCLEOTIDE SEQUENCE</scope>
    <source>
        <strain evidence="4">RSA 2281</strain>
    </source>
</reference>
<name>A0AAD5KRY9_9FUNG</name>
<dbReference type="Proteomes" id="UP001209540">
    <property type="component" value="Unassembled WGS sequence"/>
</dbReference>
<dbReference type="Pfam" id="PF00505">
    <property type="entry name" value="HMG_box"/>
    <property type="match status" value="1"/>
</dbReference>
<evidence type="ECO:0000259" key="3">
    <source>
        <dbReference type="PROSITE" id="PS50118"/>
    </source>
</evidence>
<proteinExistence type="predicted"/>
<dbReference type="InterPro" id="IPR036910">
    <property type="entry name" value="HMG_box_dom_sf"/>
</dbReference>
<dbReference type="EMBL" id="JAIXMP010000004">
    <property type="protein sequence ID" value="KAI9274616.1"/>
    <property type="molecule type" value="Genomic_DNA"/>
</dbReference>
<sequence>MRKTRSSHKRLSRRPIFTSPRPILPKKNTSIPSRSRPVQRVSVIKHNNLVCIQFHPKVLVTIKELVMMTKEGRDHAIGMYGENIQYNKVLEATNMCLDDDLSQGRTDFLLRQQQNDKATNGTKKRVLNGFILFRSIHCKTLRKWLPDISNGEISTFLSQAWNAASKEIKDKYAADAIRLCNQNSSSNHFCSDNQIDNVIEYTLISEELQLPVCGYYDEFTNDDILRDIPMFAPSEYTQVPTYDPNDALNTGQLSMLQLVQLVNSSFDTINNSNICNFTAASDPDIFQNMVNYLSMDDGTKNVSNEVMNSVFAYQQSNQNSNSTTPNYFLDQVDSNDSIFNNSFHQ</sequence>
<keyword evidence="1" id="KW-0238">DNA-binding</keyword>
<evidence type="ECO:0000256" key="1">
    <source>
        <dbReference type="PROSITE-ProRule" id="PRU00267"/>
    </source>
</evidence>
<evidence type="ECO:0000313" key="5">
    <source>
        <dbReference type="Proteomes" id="UP001209540"/>
    </source>
</evidence>
<dbReference type="GO" id="GO:0005634">
    <property type="term" value="C:nucleus"/>
    <property type="evidence" value="ECO:0007669"/>
    <property type="project" value="UniProtKB-UniRule"/>
</dbReference>
<dbReference type="PROSITE" id="PS50118">
    <property type="entry name" value="HMG_BOX_2"/>
    <property type="match status" value="1"/>
</dbReference>
<feature type="DNA-binding region" description="HMG box" evidence="1">
    <location>
        <begin position="123"/>
        <end position="176"/>
    </location>
</feature>
<dbReference type="SUPFAM" id="SSF47095">
    <property type="entry name" value="HMG-box"/>
    <property type="match status" value="1"/>
</dbReference>
<accession>A0AAD5KRY9</accession>